<evidence type="ECO:0000256" key="1">
    <source>
        <dbReference type="ARBA" id="ARBA00023015"/>
    </source>
</evidence>
<keyword evidence="1" id="KW-0805">Transcription regulation</keyword>
<dbReference type="Gene3D" id="3.40.50.2300">
    <property type="match status" value="2"/>
</dbReference>
<evidence type="ECO:0000313" key="5">
    <source>
        <dbReference type="EMBL" id="MFC6355399.1"/>
    </source>
</evidence>
<dbReference type="Pfam" id="PF00356">
    <property type="entry name" value="LacI"/>
    <property type="match status" value="1"/>
</dbReference>
<dbReference type="GO" id="GO:0003677">
    <property type="term" value="F:DNA binding"/>
    <property type="evidence" value="ECO:0007669"/>
    <property type="project" value="UniProtKB-KW"/>
</dbReference>
<proteinExistence type="predicted"/>
<dbReference type="CDD" id="cd01392">
    <property type="entry name" value="HTH_LacI"/>
    <property type="match status" value="1"/>
</dbReference>
<keyword evidence="3" id="KW-0804">Transcription</keyword>
<keyword evidence="2 5" id="KW-0238">DNA-binding</keyword>
<dbReference type="Proteomes" id="UP001596306">
    <property type="component" value="Unassembled WGS sequence"/>
</dbReference>
<dbReference type="Gene3D" id="1.10.260.40">
    <property type="entry name" value="lambda repressor-like DNA-binding domains"/>
    <property type="match status" value="1"/>
</dbReference>
<dbReference type="InterPro" id="IPR010982">
    <property type="entry name" value="Lambda_DNA-bd_dom_sf"/>
</dbReference>
<evidence type="ECO:0000256" key="3">
    <source>
        <dbReference type="ARBA" id="ARBA00023163"/>
    </source>
</evidence>
<comment type="caution">
    <text evidence="5">The sequence shown here is derived from an EMBL/GenBank/DDBJ whole genome shotgun (WGS) entry which is preliminary data.</text>
</comment>
<dbReference type="SUPFAM" id="SSF47413">
    <property type="entry name" value="lambda repressor-like DNA-binding domains"/>
    <property type="match status" value="1"/>
</dbReference>
<dbReference type="InterPro" id="IPR000843">
    <property type="entry name" value="HTH_LacI"/>
</dbReference>
<dbReference type="Pfam" id="PF13377">
    <property type="entry name" value="Peripla_BP_3"/>
    <property type="match status" value="1"/>
</dbReference>
<feature type="domain" description="HTH lacI-type" evidence="4">
    <location>
        <begin position="10"/>
        <end position="64"/>
    </location>
</feature>
<organism evidence="5 6">
    <name type="scientific">Luethyella okanaganae</name>
    <dbReference type="NCBI Taxonomy" id="69372"/>
    <lineage>
        <taxon>Bacteria</taxon>
        <taxon>Bacillati</taxon>
        <taxon>Actinomycetota</taxon>
        <taxon>Actinomycetes</taxon>
        <taxon>Micrococcales</taxon>
        <taxon>Microbacteriaceae</taxon>
        <taxon>Luethyella</taxon>
    </lineage>
</organism>
<dbReference type="InterPro" id="IPR028082">
    <property type="entry name" value="Peripla_BP_I"/>
</dbReference>
<dbReference type="CDD" id="cd06267">
    <property type="entry name" value="PBP1_LacI_sugar_binding-like"/>
    <property type="match status" value="1"/>
</dbReference>
<reference evidence="6" key="1">
    <citation type="journal article" date="2019" name="Int. J. Syst. Evol. Microbiol.">
        <title>The Global Catalogue of Microorganisms (GCM) 10K type strain sequencing project: providing services to taxonomists for standard genome sequencing and annotation.</title>
        <authorList>
            <consortium name="The Broad Institute Genomics Platform"/>
            <consortium name="The Broad Institute Genome Sequencing Center for Infectious Disease"/>
            <person name="Wu L."/>
            <person name="Ma J."/>
        </authorList>
    </citation>
    <scope>NUCLEOTIDE SEQUENCE [LARGE SCALE GENOMIC DNA]</scope>
    <source>
        <strain evidence="6">CCUG 43304</strain>
    </source>
</reference>
<dbReference type="PROSITE" id="PS50932">
    <property type="entry name" value="HTH_LACI_2"/>
    <property type="match status" value="1"/>
</dbReference>
<evidence type="ECO:0000256" key="2">
    <source>
        <dbReference type="ARBA" id="ARBA00023125"/>
    </source>
</evidence>
<evidence type="ECO:0000259" key="4">
    <source>
        <dbReference type="PROSITE" id="PS50932"/>
    </source>
</evidence>
<sequence length="337" mass="34946">MNATNPGRRPTIRDVASAAGVSKSLVSLVYANPSSVSSERTRRVLDAAAELGFRPNAVARSLAGNDGNFIGILVADLHNPVFSEIVDAARRELARVGEVSLMTSATLPGDTSQHVLDDRLLALFRDLRPRGILIVGSVPDMAAVASFAASSRIVVASAIADQLPTAHTVRGDDVAGMRLVVDHLVGLGHRDIAHIGGQGGLVAQARAHAYEAAMAAHGLVDFVRVAPADYSESSGHAAAEMLLTSGTAPTAITAVNDLAAVGALAAAGEHDLQISVTGYDDTYLAALRQISLTTVDPGNEAIGTRAAEVLSGNTAPPENELLIPPMLRIRNSTTRIP</sequence>
<evidence type="ECO:0000313" key="6">
    <source>
        <dbReference type="Proteomes" id="UP001596306"/>
    </source>
</evidence>
<dbReference type="SMART" id="SM00354">
    <property type="entry name" value="HTH_LACI"/>
    <property type="match status" value="1"/>
</dbReference>
<protein>
    <submittedName>
        <fullName evidence="5">LacI family DNA-binding transcriptional regulator</fullName>
    </submittedName>
</protein>
<gene>
    <name evidence="5" type="ORF">ACFQB0_04665</name>
</gene>
<dbReference type="SUPFAM" id="SSF53822">
    <property type="entry name" value="Periplasmic binding protein-like I"/>
    <property type="match status" value="1"/>
</dbReference>
<name>A0ABW1VG03_9MICO</name>
<dbReference type="InterPro" id="IPR046335">
    <property type="entry name" value="LacI/GalR-like_sensor"/>
</dbReference>
<dbReference type="EMBL" id="JBHSTP010000001">
    <property type="protein sequence ID" value="MFC6355399.1"/>
    <property type="molecule type" value="Genomic_DNA"/>
</dbReference>
<dbReference type="PANTHER" id="PTHR30146">
    <property type="entry name" value="LACI-RELATED TRANSCRIPTIONAL REPRESSOR"/>
    <property type="match status" value="1"/>
</dbReference>
<dbReference type="RefSeq" id="WP_386728172.1">
    <property type="nucleotide sequence ID" value="NZ_JBHSTP010000001.1"/>
</dbReference>
<dbReference type="PANTHER" id="PTHR30146:SF155">
    <property type="entry name" value="ALANINE RACEMASE"/>
    <property type="match status" value="1"/>
</dbReference>
<accession>A0ABW1VG03</accession>
<keyword evidence="6" id="KW-1185">Reference proteome</keyword>